<evidence type="ECO:0000313" key="3">
    <source>
        <dbReference type="EMBL" id="BBY28308.1"/>
    </source>
</evidence>
<evidence type="ECO:0000313" key="4">
    <source>
        <dbReference type="Proteomes" id="UP000467193"/>
    </source>
</evidence>
<sequence>MNAVRIVAAAMAVAAALATSACVRTDDGVSVAAPPGTSVEEEAVTAAPTRSEADPTTSATGTPGAPGILETSRAPVPAGTVTCTPDPRPPAGFVAAIDDATAPQIVLAVPEGWTSTEGTDAVAGTLAGPKGMTATITIAPTDLGADAAFRRYADEVMAKSSISSVSVLPGELCDYSGQKLMGAWSNSPQNAVSFYDRLAHVWTNTADYLVVVHVEAPAGVDELDAASDVLTGDFEVRIP</sequence>
<protein>
    <recommendedName>
        <fullName evidence="5">Lipoprotein LpqN</fullName>
    </recommendedName>
</protein>
<dbReference type="AlphaFoldDB" id="A0A7I7QPJ0"/>
<dbReference type="PROSITE" id="PS51257">
    <property type="entry name" value="PROKAR_LIPOPROTEIN"/>
    <property type="match status" value="1"/>
</dbReference>
<keyword evidence="4" id="KW-1185">Reference proteome</keyword>
<keyword evidence="2" id="KW-0732">Signal</keyword>
<feature type="region of interest" description="Disordered" evidence="1">
    <location>
        <begin position="29"/>
        <end position="77"/>
    </location>
</feature>
<dbReference type="RefSeq" id="WP_246231120.1">
    <property type="nucleotide sequence ID" value="NZ_AP022588.1"/>
</dbReference>
<organism evidence="3 4">
    <name type="scientific">Mycolicibacterium sediminis</name>
    <dbReference type="NCBI Taxonomy" id="1286180"/>
    <lineage>
        <taxon>Bacteria</taxon>
        <taxon>Bacillati</taxon>
        <taxon>Actinomycetota</taxon>
        <taxon>Actinomycetes</taxon>
        <taxon>Mycobacteriales</taxon>
        <taxon>Mycobacteriaceae</taxon>
        <taxon>Mycolicibacterium</taxon>
    </lineage>
</organism>
<reference evidence="3 4" key="1">
    <citation type="journal article" date="2019" name="Emerg. Microbes Infect.">
        <title>Comprehensive subspecies identification of 175 nontuberculous mycobacteria species based on 7547 genomic profiles.</title>
        <authorList>
            <person name="Matsumoto Y."/>
            <person name="Kinjo T."/>
            <person name="Motooka D."/>
            <person name="Nabeya D."/>
            <person name="Jung N."/>
            <person name="Uechi K."/>
            <person name="Horii T."/>
            <person name="Iida T."/>
            <person name="Fujita J."/>
            <person name="Nakamura S."/>
        </authorList>
    </citation>
    <scope>NUCLEOTIDE SEQUENCE [LARGE SCALE GENOMIC DNA]</scope>
    <source>
        <strain evidence="3 4">JCM 17899</strain>
    </source>
</reference>
<evidence type="ECO:0000256" key="1">
    <source>
        <dbReference type="SAM" id="MobiDB-lite"/>
    </source>
</evidence>
<dbReference type="EMBL" id="AP022588">
    <property type="protein sequence ID" value="BBY28308.1"/>
    <property type="molecule type" value="Genomic_DNA"/>
</dbReference>
<name>A0A7I7QPJ0_9MYCO</name>
<proteinExistence type="predicted"/>
<gene>
    <name evidence="3" type="ORF">MSEDJ_24040</name>
</gene>
<feature type="chain" id="PRO_5038635107" description="Lipoprotein LpqN" evidence="2">
    <location>
        <begin position="22"/>
        <end position="239"/>
    </location>
</feature>
<feature type="signal peptide" evidence="2">
    <location>
        <begin position="1"/>
        <end position="21"/>
    </location>
</feature>
<dbReference type="Proteomes" id="UP000467193">
    <property type="component" value="Chromosome"/>
</dbReference>
<evidence type="ECO:0008006" key="5">
    <source>
        <dbReference type="Google" id="ProtNLM"/>
    </source>
</evidence>
<dbReference type="KEGG" id="msei:MSEDJ_24040"/>
<feature type="compositionally biased region" description="Low complexity" evidence="1">
    <location>
        <begin position="54"/>
        <end position="67"/>
    </location>
</feature>
<evidence type="ECO:0000256" key="2">
    <source>
        <dbReference type="SAM" id="SignalP"/>
    </source>
</evidence>
<accession>A0A7I7QPJ0</accession>